<dbReference type="PANTHER" id="PTHR12286">
    <property type="entry name" value="SACCHAROPINE DEHYDROGENASE-LIKE OXIDOREDUCTASE"/>
    <property type="match status" value="1"/>
</dbReference>
<dbReference type="PANTHER" id="PTHR12286:SF5">
    <property type="entry name" value="SACCHAROPINE DEHYDROGENASE-LIKE OXIDOREDUCTASE"/>
    <property type="match status" value="1"/>
</dbReference>
<dbReference type="AlphaFoldDB" id="A0A9W6F3P1"/>
<keyword evidence="6" id="KW-1185">Reference proteome</keyword>
<accession>A0A9W6F3P1</accession>
<protein>
    <recommendedName>
        <fullName evidence="4">Saccharopine dehydrogenase NADP binding domain-containing protein</fullName>
    </recommendedName>
</protein>
<feature type="domain" description="Saccharopine dehydrogenase NADP binding" evidence="4">
    <location>
        <begin position="11"/>
        <end position="141"/>
    </location>
</feature>
<dbReference type="SUPFAM" id="SSF51735">
    <property type="entry name" value="NAD(P)-binding Rossmann-fold domains"/>
    <property type="match status" value="1"/>
</dbReference>
<evidence type="ECO:0000313" key="6">
    <source>
        <dbReference type="Proteomes" id="UP001165080"/>
    </source>
</evidence>
<sequence>MATIAPRPYQVVVWGASGFTGRLVCEHIARDYHGKIRWAMAGRDPRKLEQVRSELSRINPAVKEVPILTADANDAPAVGSVVRQAEVVLSTAGPFARYGDTVVAQAVEQGTHYADITGEVPWVRRSIQRHHSAAAAKGVKVLHCCGYDSVPSDLGAYMMVEHCKEKLGCGVSQVYSLTGPSRGGLSGGTLESAFNLMINESASELAAVGSDQYYLAALHGLRGSDKPAGLLPRYVPPLGGWAGPFLMEGVNAKVVQESNALLTSASYSYGKDFKYFEGVAAGGLVGAGLISASMALMGVVAWMPPLRALARRFLPAPGQGPNEEMRKGGYWRHDLIAVTEEEPPRVVKGRCGDRRDPGYWSTSRMLLETGLALVLDAPRLAADPRLARGGVLSPAAACGPVLLERLRAAGFTFEVTGVEGQEAGKAGAAADPVAAGTAAGK</sequence>
<dbReference type="InterPro" id="IPR051276">
    <property type="entry name" value="Saccharopine_DH-like_oxidrdct"/>
</dbReference>
<dbReference type="GO" id="GO:0009247">
    <property type="term" value="P:glycolipid biosynthetic process"/>
    <property type="evidence" value="ECO:0007669"/>
    <property type="project" value="TreeGrafter"/>
</dbReference>
<evidence type="ECO:0000313" key="5">
    <source>
        <dbReference type="EMBL" id="GLC55363.1"/>
    </source>
</evidence>
<dbReference type="GO" id="GO:0005811">
    <property type="term" value="C:lipid droplet"/>
    <property type="evidence" value="ECO:0007669"/>
    <property type="project" value="TreeGrafter"/>
</dbReference>
<dbReference type="Gene3D" id="3.40.50.720">
    <property type="entry name" value="NAD(P)-binding Rossmann-like Domain"/>
    <property type="match status" value="1"/>
</dbReference>
<proteinExistence type="inferred from homology"/>
<keyword evidence="3" id="KW-0472">Membrane</keyword>
<dbReference type="Pfam" id="PF03435">
    <property type="entry name" value="Sacchrp_dh_NADP"/>
    <property type="match status" value="1"/>
</dbReference>
<gene>
    <name evidence="5" type="primary">PLEST007770</name>
    <name evidence="5" type="ORF">PLESTB_000976800</name>
</gene>
<evidence type="ECO:0000256" key="1">
    <source>
        <dbReference type="ARBA" id="ARBA00038048"/>
    </source>
</evidence>
<dbReference type="Proteomes" id="UP001165080">
    <property type="component" value="Unassembled WGS sequence"/>
</dbReference>
<evidence type="ECO:0000259" key="4">
    <source>
        <dbReference type="Pfam" id="PF03435"/>
    </source>
</evidence>
<keyword evidence="3" id="KW-1133">Transmembrane helix</keyword>
<feature type="region of interest" description="Disordered" evidence="2">
    <location>
        <begin position="422"/>
        <end position="441"/>
    </location>
</feature>
<dbReference type="GO" id="GO:0005739">
    <property type="term" value="C:mitochondrion"/>
    <property type="evidence" value="ECO:0007669"/>
    <property type="project" value="TreeGrafter"/>
</dbReference>
<keyword evidence="3" id="KW-0812">Transmembrane</keyword>
<evidence type="ECO:0000256" key="2">
    <source>
        <dbReference type="SAM" id="MobiDB-lite"/>
    </source>
</evidence>
<feature type="transmembrane region" description="Helical" evidence="3">
    <location>
        <begin position="279"/>
        <end position="303"/>
    </location>
</feature>
<organism evidence="5 6">
    <name type="scientific">Pleodorina starrii</name>
    <dbReference type="NCBI Taxonomy" id="330485"/>
    <lineage>
        <taxon>Eukaryota</taxon>
        <taxon>Viridiplantae</taxon>
        <taxon>Chlorophyta</taxon>
        <taxon>core chlorophytes</taxon>
        <taxon>Chlorophyceae</taxon>
        <taxon>CS clade</taxon>
        <taxon>Chlamydomonadales</taxon>
        <taxon>Volvocaceae</taxon>
        <taxon>Pleodorina</taxon>
    </lineage>
</organism>
<dbReference type="InterPro" id="IPR005097">
    <property type="entry name" value="Sacchrp_dh_NADP-bd"/>
</dbReference>
<dbReference type="EMBL" id="BRXU01000012">
    <property type="protein sequence ID" value="GLC55363.1"/>
    <property type="molecule type" value="Genomic_DNA"/>
</dbReference>
<comment type="caution">
    <text evidence="5">The sequence shown here is derived from an EMBL/GenBank/DDBJ whole genome shotgun (WGS) entry which is preliminary data.</text>
</comment>
<dbReference type="OrthoDB" id="10268090at2759"/>
<dbReference type="GO" id="GO:0005886">
    <property type="term" value="C:plasma membrane"/>
    <property type="evidence" value="ECO:0007669"/>
    <property type="project" value="TreeGrafter"/>
</dbReference>
<comment type="similarity">
    <text evidence="1">Belongs to the saccharopine dehydrogenase family.</text>
</comment>
<reference evidence="5 6" key="1">
    <citation type="journal article" date="2023" name="Commun. Biol.">
        <title>Reorganization of the ancestral sex-determining regions during the evolution of trioecy in Pleodorina starrii.</title>
        <authorList>
            <person name="Takahashi K."/>
            <person name="Suzuki S."/>
            <person name="Kawai-Toyooka H."/>
            <person name="Yamamoto K."/>
            <person name="Hamaji T."/>
            <person name="Ootsuki R."/>
            <person name="Yamaguchi H."/>
            <person name="Kawachi M."/>
            <person name="Higashiyama T."/>
            <person name="Nozaki H."/>
        </authorList>
    </citation>
    <scope>NUCLEOTIDE SEQUENCE [LARGE SCALE GENOMIC DNA]</scope>
    <source>
        <strain evidence="5 6">NIES-4479</strain>
    </source>
</reference>
<dbReference type="InterPro" id="IPR036291">
    <property type="entry name" value="NAD(P)-bd_dom_sf"/>
</dbReference>
<evidence type="ECO:0000256" key="3">
    <source>
        <dbReference type="SAM" id="Phobius"/>
    </source>
</evidence>
<name>A0A9W6F3P1_9CHLO</name>